<name>A0A9P8CTL6_9HYPO</name>
<dbReference type="InterPro" id="IPR014710">
    <property type="entry name" value="RmlC-like_jellyroll"/>
</dbReference>
<organism evidence="3 4">
    <name type="scientific">Emericellopsis atlantica</name>
    <dbReference type="NCBI Taxonomy" id="2614577"/>
    <lineage>
        <taxon>Eukaryota</taxon>
        <taxon>Fungi</taxon>
        <taxon>Dikarya</taxon>
        <taxon>Ascomycota</taxon>
        <taxon>Pezizomycotina</taxon>
        <taxon>Sordariomycetes</taxon>
        <taxon>Hypocreomycetidae</taxon>
        <taxon>Hypocreales</taxon>
        <taxon>Bionectriaceae</taxon>
        <taxon>Emericellopsis</taxon>
    </lineage>
</organism>
<accession>A0A9P8CTL6</accession>
<dbReference type="GeneID" id="70288929"/>
<dbReference type="OrthoDB" id="3511549at2759"/>
<reference evidence="3" key="1">
    <citation type="journal article" date="2021" name="IMA Fungus">
        <title>Genomic characterization of three marine fungi, including Emericellopsis atlantica sp. nov. with signatures of a generalist lifestyle and marine biomass degradation.</title>
        <authorList>
            <person name="Hagestad O.C."/>
            <person name="Hou L."/>
            <person name="Andersen J.H."/>
            <person name="Hansen E.H."/>
            <person name="Altermark B."/>
            <person name="Li C."/>
            <person name="Kuhnert E."/>
            <person name="Cox R.J."/>
            <person name="Crous P.W."/>
            <person name="Spatafora J.W."/>
            <person name="Lail K."/>
            <person name="Amirebrahimi M."/>
            <person name="Lipzen A."/>
            <person name="Pangilinan J."/>
            <person name="Andreopoulos W."/>
            <person name="Hayes R.D."/>
            <person name="Ng V."/>
            <person name="Grigoriev I.V."/>
            <person name="Jackson S.A."/>
            <person name="Sutton T.D.S."/>
            <person name="Dobson A.D.W."/>
            <person name="Rama T."/>
        </authorList>
    </citation>
    <scope>NUCLEOTIDE SEQUENCE</scope>
    <source>
        <strain evidence="3">TS7</strain>
    </source>
</reference>
<sequence>MASLLPLISELLPMVMPAATQVIRAGDLAPTGPTVEGPVTQRRAVVGKCGMCATVLTIRPKHSTSIRHNSEQDTIMYSIAGSSTVRVKEGFEDELHVHELATGDFIFIPAWTEHQVCNGSDQQDAVWLVVQHGSHPVGAELADWGGAVTATHD</sequence>
<feature type="domain" description="Cupin type-2" evidence="2">
    <location>
        <begin position="56"/>
        <end position="130"/>
    </location>
</feature>
<dbReference type="InterPro" id="IPR011051">
    <property type="entry name" value="RmlC_Cupin_sf"/>
</dbReference>
<dbReference type="InterPro" id="IPR013096">
    <property type="entry name" value="Cupin_2"/>
</dbReference>
<protein>
    <submittedName>
        <fullName evidence="3">RmlC-like cupin domain-containing protein</fullName>
    </submittedName>
</protein>
<keyword evidence="4" id="KW-1185">Reference proteome</keyword>
<keyword evidence="1" id="KW-0732">Signal</keyword>
<feature type="chain" id="PRO_5040155391" evidence="1">
    <location>
        <begin position="21"/>
        <end position="153"/>
    </location>
</feature>
<evidence type="ECO:0000313" key="3">
    <source>
        <dbReference type="EMBL" id="KAG9258375.1"/>
    </source>
</evidence>
<gene>
    <name evidence="3" type="ORF">F5Z01DRAFT_194554</name>
</gene>
<comment type="caution">
    <text evidence="3">The sequence shown here is derived from an EMBL/GenBank/DDBJ whole genome shotgun (WGS) entry which is preliminary data.</text>
</comment>
<evidence type="ECO:0000259" key="2">
    <source>
        <dbReference type="Pfam" id="PF07883"/>
    </source>
</evidence>
<dbReference type="Proteomes" id="UP000887229">
    <property type="component" value="Unassembled WGS sequence"/>
</dbReference>
<evidence type="ECO:0000256" key="1">
    <source>
        <dbReference type="SAM" id="SignalP"/>
    </source>
</evidence>
<dbReference type="AlphaFoldDB" id="A0A9P8CTL6"/>
<dbReference type="SUPFAM" id="SSF51182">
    <property type="entry name" value="RmlC-like cupins"/>
    <property type="match status" value="1"/>
</dbReference>
<proteinExistence type="predicted"/>
<dbReference type="EMBL" id="MU251243">
    <property type="protein sequence ID" value="KAG9258375.1"/>
    <property type="molecule type" value="Genomic_DNA"/>
</dbReference>
<dbReference type="Pfam" id="PF07883">
    <property type="entry name" value="Cupin_2"/>
    <property type="match status" value="1"/>
</dbReference>
<feature type="signal peptide" evidence="1">
    <location>
        <begin position="1"/>
        <end position="20"/>
    </location>
</feature>
<evidence type="ECO:0000313" key="4">
    <source>
        <dbReference type="Proteomes" id="UP000887229"/>
    </source>
</evidence>
<dbReference type="Gene3D" id="2.60.120.10">
    <property type="entry name" value="Jelly Rolls"/>
    <property type="match status" value="1"/>
</dbReference>
<dbReference type="RefSeq" id="XP_046122299.1">
    <property type="nucleotide sequence ID" value="XM_046258026.1"/>
</dbReference>